<keyword evidence="1" id="KW-0472">Membrane</keyword>
<proteinExistence type="predicted"/>
<feature type="transmembrane region" description="Helical" evidence="1">
    <location>
        <begin position="72"/>
        <end position="93"/>
    </location>
</feature>
<dbReference type="Pfam" id="PF13519">
    <property type="entry name" value="VWA_2"/>
    <property type="match status" value="1"/>
</dbReference>
<dbReference type="AlphaFoldDB" id="A0AAU7DUC0"/>
<evidence type="ECO:0000313" key="3">
    <source>
        <dbReference type="EMBL" id="XBH21398.1"/>
    </source>
</evidence>
<protein>
    <submittedName>
        <fullName evidence="3">VWA domain-containing protein</fullName>
    </submittedName>
</protein>
<dbReference type="InterPro" id="IPR036465">
    <property type="entry name" value="vWFA_dom_sf"/>
</dbReference>
<evidence type="ECO:0000256" key="1">
    <source>
        <dbReference type="SAM" id="Phobius"/>
    </source>
</evidence>
<feature type="domain" description="VWFA" evidence="2">
    <location>
        <begin position="109"/>
        <end position="311"/>
    </location>
</feature>
<name>A0AAU7DUC0_9MICO</name>
<accession>A0AAU7DUC0</accession>
<feature type="transmembrane region" description="Helical" evidence="1">
    <location>
        <begin position="12"/>
        <end position="34"/>
    </location>
</feature>
<reference evidence="3" key="1">
    <citation type="submission" date="2024-02" db="EMBL/GenBank/DDBJ databases">
        <title>Tomenella chthoni gen. nov. sp. nov., a member of the family Jonesiaceae isolated from bat guano.</title>
        <authorList>
            <person name="Miller S.L."/>
            <person name="King J."/>
            <person name="Sankaranarayanan K."/>
            <person name="Lawson P.A."/>
        </authorList>
    </citation>
    <scope>NUCLEOTIDE SEQUENCE</scope>
    <source>
        <strain evidence="3">BS-20</strain>
    </source>
</reference>
<keyword evidence="1" id="KW-1133">Transmembrane helix</keyword>
<feature type="transmembrane region" description="Helical" evidence="1">
    <location>
        <begin position="331"/>
        <end position="348"/>
    </location>
</feature>
<dbReference type="SMART" id="SM00327">
    <property type="entry name" value="VWA"/>
    <property type="match status" value="1"/>
</dbReference>
<dbReference type="SUPFAM" id="SSF53300">
    <property type="entry name" value="vWA-like"/>
    <property type="match status" value="1"/>
</dbReference>
<dbReference type="Gene3D" id="3.40.50.410">
    <property type="entry name" value="von Willebrand factor, type A domain"/>
    <property type="match status" value="1"/>
</dbReference>
<dbReference type="EMBL" id="CP146203">
    <property type="protein sequence ID" value="XBH21398.1"/>
    <property type="molecule type" value="Genomic_DNA"/>
</dbReference>
<sequence>MPVNSVTSTLQWPWAIAIVLGVAAIVAGVAWFVTWRRKDGAKNKAANALWVANSSYVTQLPSFKKRVRIYRFTQLAGIGGLVVGLVATGVLVARPAKVESVDPRTANRDIVLCLDISGSMIEYDQELVDIFSELSANFSGERIALSVFNSTSRIVFPLTDDYELVRQELEVAYQALDPSVLFSSSEETINKYLMFTAGANGEADGSSLIGDGLANCALQFDGQTILDENGEPRSKSIIFATDNALEGTPIYTLQQAADLATSLDVSLIGLYGAGNASTEQEQEYRKIFTDADGLYFYSSDPSAIDSIVEDILASQAVDTDAAPIITTTDEVGSWFIWVLVALGGYLLVQRRLGE</sequence>
<organism evidence="3">
    <name type="scientific">Jonesiaceae bacterium BS-20</name>
    <dbReference type="NCBI Taxonomy" id="3120821"/>
    <lineage>
        <taxon>Bacteria</taxon>
        <taxon>Bacillati</taxon>
        <taxon>Actinomycetota</taxon>
        <taxon>Actinomycetes</taxon>
        <taxon>Micrococcales</taxon>
        <taxon>Jonesiaceae</taxon>
    </lineage>
</organism>
<evidence type="ECO:0000259" key="2">
    <source>
        <dbReference type="PROSITE" id="PS50234"/>
    </source>
</evidence>
<gene>
    <name evidence="3" type="ORF">V5R04_14475</name>
</gene>
<dbReference type="InterPro" id="IPR002035">
    <property type="entry name" value="VWF_A"/>
</dbReference>
<dbReference type="PROSITE" id="PS50234">
    <property type="entry name" value="VWFA"/>
    <property type="match status" value="1"/>
</dbReference>
<keyword evidence="1" id="KW-0812">Transmembrane</keyword>